<sequence>MSELEKTQTTNDSADTEMSGTDINDGTKTGADTKGADQKFSQADMDKAISERLKRAEAKHQADVNSAVQKAIADYERKAKMTEAERVAEASKQRETELAKRETELAIRENRNYAIEELRKKNIPASLVKYIATADKDETDDNIAAFEEDWSNALSEAIKDAAKGTAPRDNRSAEDKAAKAKFSGTQVL</sequence>
<dbReference type="InterPro" id="IPR025580">
    <property type="entry name" value="Gp46"/>
</dbReference>
<feature type="compositionally biased region" description="Polar residues" evidence="1">
    <location>
        <begin position="7"/>
        <end position="27"/>
    </location>
</feature>
<name>A0A8S5TRH9_9CAUD</name>
<feature type="region of interest" description="Disordered" evidence="1">
    <location>
        <begin position="1"/>
        <end position="64"/>
    </location>
</feature>
<organism evidence="2">
    <name type="scientific">Siphoviridae sp. ct1SN28</name>
    <dbReference type="NCBI Taxonomy" id="2825308"/>
    <lineage>
        <taxon>Viruses</taxon>
        <taxon>Duplodnaviria</taxon>
        <taxon>Heunggongvirae</taxon>
        <taxon>Uroviricota</taxon>
        <taxon>Caudoviricetes</taxon>
    </lineage>
</organism>
<evidence type="ECO:0000313" key="2">
    <source>
        <dbReference type="EMBL" id="DAF84809.1"/>
    </source>
</evidence>
<dbReference type="EMBL" id="BK015910">
    <property type="protein sequence ID" value="DAF84809.1"/>
    <property type="molecule type" value="Genomic_DNA"/>
</dbReference>
<feature type="compositionally biased region" description="Basic and acidic residues" evidence="1">
    <location>
        <begin position="44"/>
        <end position="62"/>
    </location>
</feature>
<dbReference type="Pfam" id="PF14265">
    <property type="entry name" value="DUF4355"/>
    <property type="match status" value="1"/>
</dbReference>
<feature type="region of interest" description="Disordered" evidence="1">
    <location>
        <begin position="161"/>
        <end position="188"/>
    </location>
</feature>
<reference evidence="2" key="1">
    <citation type="journal article" date="2021" name="Proc. Natl. Acad. Sci. U.S.A.">
        <title>A Catalog of Tens of Thousands of Viruses from Human Metagenomes Reveals Hidden Associations with Chronic Diseases.</title>
        <authorList>
            <person name="Tisza M.J."/>
            <person name="Buck C.B."/>
        </authorList>
    </citation>
    <scope>NUCLEOTIDE SEQUENCE</scope>
    <source>
        <strain evidence="2">Ct1SN28</strain>
    </source>
</reference>
<feature type="compositionally biased region" description="Basic and acidic residues" evidence="1">
    <location>
        <begin position="161"/>
        <end position="178"/>
    </location>
</feature>
<accession>A0A8S5TRH9</accession>
<evidence type="ECO:0000256" key="1">
    <source>
        <dbReference type="SAM" id="MobiDB-lite"/>
    </source>
</evidence>
<protein>
    <submittedName>
        <fullName evidence="2">Capsid scaffolding protein</fullName>
    </submittedName>
</protein>
<proteinExistence type="predicted"/>